<feature type="region of interest" description="Disordered" evidence="5">
    <location>
        <begin position="1"/>
        <end position="37"/>
    </location>
</feature>
<organism evidence="6 7">
    <name type="scientific">Candida boidinii</name>
    <name type="common">Yeast</name>
    <dbReference type="NCBI Taxonomy" id="5477"/>
    <lineage>
        <taxon>Eukaryota</taxon>
        <taxon>Fungi</taxon>
        <taxon>Dikarya</taxon>
        <taxon>Ascomycota</taxon>
        <taxon>Saccharomycotina</taxon>
        <taxon>Pichiomycetes</taxon>
        <taxon>Pichiales</taxon>
        <taxon>Pichiaceae</taxon>
        <taxon>Ogataea</taxon>
        <taxon>Ogataea/Candida clade</taxon>
    </lineage>
</organism>
<evidence type="ECO:0000256" key="2">
    <source>
        <dbReference type="ARBA" id="ARBA00022618"/>
    </source>
</evidence>
<dbReference type="Pfam" id="PF01111">
    <property type="entry name" value="CKS"/>
    <property type="match status" value="1"/>
</dbReference>
<sequence>MSQAQQQTRHVQQQQQQQQPQQLQSIPHDSLPRPRFLTDAEKARIEPFREKFYYSSRYNDGKYEYRHVLLPREMLKLIPTEYFVPETGTFRILLEDEWRGLGIQQSLGWAHYETHAPEPNVLLFRRDK</sequence>
<dbReference type="GO" id="GO:0016538">
    <property type="term" value="F:cyclin-dependent protein serine/threonine kinase regulator activity"/>
    <property type="evidence" value="ECO:0007669"/>
    <property type="project" value="InterPro"/>
</dbReference>
<proteinExistence type="inferred from homology"/>
<keyword evidence="3 4" id="KW-0131">Cell cycle</keyword>
<comment type="similarity">
    <text evidence="1 4">Belongs to the CKS family.</text>
</comment>
<evidence type="ECO:0000256" key="5">
    <source>
        <dbReference type="SAM" id="MobiDB-lite"/>
    </source>
</evidence>
<keyword evidence="2 4" id="KW-0132">Cell division</keyword>
<dbReference type="PANTHER" id="PTHR23415">
    <property type="entry name" value="CYCLIN-DEPENDENT KINASES REGULATORY SUBUNIT/60S RIBOSOME SUBUNIT BIOGENESIS PROTEIN NIP7"/>
    <property type="match status" value="1"/>
</dbReference>
<dbReference type="AlphaFoldDB" id="A0A9W6T377"/>
<feature type="compositionally biased region" description="Low complexity" evidence="5">
    <location>
        <begin position="1"/>
        <end position="24"/>
    </location>
</feature>
<dbReference type="InterPro" id="IPR036858">
    <property type="entry name" value="Cyclin-dep_kinase_reg-sub_sf"/>
</dbReference>
<dbReference type="Gene3D" id="3.30.170.10">
    <property type="entry name" value="Cyclin-dependent kinase, regulatory subunit"/>
    <property type="match status" value="1"/>
</dbReference>
<evidence type="ECO:0000256" key="3">
    <source>
        <dbReference type="ARBA" id="ARBA00023306"/>
    </source>
</evidence>
<comment type="caution">
    <text evidence="6">The sequence shown here is derived from an EMBL/GenBank/DDBJ whole genome shotgun (WGS) entry which is preliminary data.</text>
</comment>
<dbReference type="SMART" id="SM01084">
    <property type="entry name" value="CKS"/>
    <property type="match status" value="1"/>
</dbReference>
<dbReference type="SUPFAM" id="SSF55637">
    <property type="entry name" value="Cell cycle regulatory proteins"/>
    <property type="match status" value="1"/>
</dbReference>
<comment type="function">
    <text evidence="4">Binds to the catalytic subunit of the cyclin dependent kinases and is essential for their biological function.</text>
</comment>
<dbReference type="GO" id="GO:0051301">
    <property type="term" value="P:cell division"/>
    <property type="evidence" value="ECO:0007669"/>
    <property type="project" value="UniProtKB-UniRule"/>
</dbReference>
<evidence type="ECO:0000313" key="6">
    <source>
        <dbReference type="EMBL" id="GME70803.1"/>
    </source>
</evidence>
<dbReference type="Proteomes" id="UP001165120">
    <property type="component" value="Unassembled WGS sequence"/>
</dbReference>
<dbReference type="PRINTS" id="PR00296">
    <property type="entry name" value="CYCLINKINASE"/>
</dbReference>
<keyword evidence="7" id="KW-1185">Reference proteome</keyword>
<evidence type="ECO:0000256" key="1">
    <source>
        <dbReference type="ARBA" id="ARBA00007782"/>
    </source>
</evidence>
<evidence type="ECO:0000313" key="7">
    <source>
        <dbReference type="Proteomes" id="UP001165120"/>
    </source>
</evidence>
<evidence type="ECO:0000256" key="4">
    <source>
        <dbReference type="RuleBase" id="RU311113"/>
    </source>
</evidence>
<dbReference type="EMBL" id="BSXN01000956">
    <property type="protein sequence ID" value="GME70803.1"/>
    <property type="molecule type" value="Genomic_DNA"/>
</dbReference>
<name>A0A9W6T377_CANBO</name>
<accession>A0A9W6T377</accession>
<protein>
    <recommendedName>
        <fullName evidence="4">Cyclin-dependent kinases regulatory subunit</fullName>
    </recommendedName>
</protein>
<reference evidence="6" key="1">
    <citation type="submission" date="2023-04" db="EMBL/GenBank/DDBJ databases">
        <title>Candida boidinii NBRC 10035.</title>
        <authorList>
            <person name="Ichikawa N."/>
            <person name="Sato H."/>
            <person name="Tonouchi N."/>
        </authorList>
    </citation>
    <scope>NUCLEOTIDE SEQUENCE</scope>
    <source>
        <strain evidence="6">NBRC 10035</strain>
    </source>
</reference>
<gene>
    <name evidence="6" type="ORF">Cboi02_000296500</name>
</gene>
<dbReference type="InterPro" id="IPR000789">
    <property type="entry name" value="Cyclin-dep_kinase_reg-sub"/>
</dbReference>